<keyword evidence="3" id="KW-1015">Disulfide bond</keyword>
<dbReference type="Pfam" id="PF01391">
    <property type="entry name" value="Collagen"/>
    <property type="match status" value="1"/>
</dbReference>
<evidence type="ECO:0000259" key="6">
    <source>
        <dbReference type="PROSITE" id="PS50041"/>
    </source>
</evidence>
<dbReference type="PANTHER" id="PTHR22803">
    <property type="entry name" value="MANNOSE, PHOSPHOLIPASE, LECTIN RECEPTOR RELATED"/>
    <property type="match status" value="1"/>
</dbReference>
<feature type="compositionally biased region" description="Pro residues" evidence="4">
    <location>
        <begin position="88"/>
        <end position="100"/>
    </location>
</feature>
<evidence type="ECO:0000256" key="3">
    <source>
        <dbReference type="ARBA" id="ARBA00023157"/>
    </source>
</evidence>
<dbReference type="InterPro" id="IPR050111">
    <property type="entry name" value="C-type_lectin/snaclec_domain"/>
</dbReference>
<comment type="caution">
    <text evidence="7">The sequence shown here is derived from an EMBL/GenBank/DDBJ whole genome shotgun (WGS) entry which is preliminary data.</text>
</comment>
<evidence type="ECO:0000256" key="2">
    <source>
        <dbReference type="ARBA" id="ARBA00023119"/>
    </source>
</evidence>
<dbReference type="Proteomes" id="UP000749559">
    <property type="component" value="Unassembled WGS sequence"/>
</dbReference>
<reference evidence="7" key="1">
    <citation type="submission" date="2022-03" db="EMBL/GenBank/DDBJ databases">
        <authorList>
            <person name="Martin C."/>
        </authorList>
    </citation>
    <scope>NUCLEOTIDE SEQUENCE</scope>
</reference>
<gene>
    <name evidence="7" type="ORF">OFUS_LOCUS16654</name>
</gene>
<dbReference type="SUPFAM" id="SSF56436">
    <property type="entry name" value="C-type lectin-like"/>
    <property type="match status" value="1"/>
</dbReference>
<dbReference type="AlphaFoldDB" id="A0A8S4PJ56"/>
<dbReference type="PROSITE" id="PS00615">
    <property type="entry name" value="C_TYPE_LECTIN_1"/>
    <property type="match status" value="1"/>
</dbReference>
<evidence type="ECO:0000256" key="1">
    <source>
        <dbReference type="ARBA" id="ARBA00022837"/>
    </source>
</evidence>
<evidence type="ECO:0000313" key="7">
    <source>
        <dbReference type="EMBL" id="CAH1791584.1"/>
    </source>
</evidence>
<dbReference type="Gene3D" id="3.10.100.10">
    <property type="entry name" value="Mannose-Binding Protein A, subunit A"/>
    <property type="match status" value="1"/>
</dbReference>
<keyword evidence="2" id="KW-0176">Collagen</keyword>
<accession>A0A8S4PJ56</accession>
<keyword evidence="1" id="KW-0106">Calcium</keyword>
<dbReference type="PROSITE" id="PS50041">
    <property type="entry name" value="C_TYPE_LECTIN_2"/>
    <property type="match status" value="1"/>
</dbReference>
<proteinExistence type="predicted"/>
<feature type="region of interest" description="Disordered" evidence="4">
    <location>
        <begin position="72"/>
        <end position="128"/>
    </location>
</feature>
<protein>
    <recommendedName>
        <fullName evidence="6">C-type lectin domain-containing protein</fullName>
    </recommendedName>
</protein>
<dbReference type="EMBL" id="CAIIXF020000008">
    <property type="protein sequence ID" value="CAH1791584.1"/>
    <property type="molecule type" value="Genomic_DNA"/>
</dbReference>
<dbReference type="SMART" id="SM00034">
    <property type="entry name" value="CLECT"/>
    <property type="match status" value="1"/>
</dbReference>
<keyword evidence="8" id="KW-1185">Reference proteome</keyword>
<dbReference type="InterPro" id="IPR018378">
    <property type="entry name" value="C-type_lectin_CS"/>
</dbReference>
<dbReference type="InterPro" id="IPR016186">
    <property type="entry name" value="C-type_lectin-like/link_sf"/>
</dbReference>
<dbReference type="Pfam" id="PF00059">
    <property type="entry name" value="Lectin_C"/>
    <property type="match status" value="1"/>
</dbReference>
<feature type="domain" description="C-type lectin" evidence="6">
    <location>
        <begin position="136"/>
        <end position="262"/>
    </location>
</feature>
<feature type="transmembrane region" description="Helical" evidence="5">
    <location>
        <begin position="20"/>
        <end position="38"/>
    </location>
</feature>
<keyword evidence="5" id="KW-0812">Transmembrane</keyword>
<evidence type="ECO:0000256" key="5">
    <source>
        <dbReference type="SAM" id="Phobius"/>
    </source>
</evidence>
<keyword evidence="5" id="KW-0472">Membrane</keyword>
<evidence type="ECO:0000256" key="4">
    <source>
        <dbReference type="SAM" id="MobiDB-lite"/>
    </source>
</evidence>
<name>A0A8S4PJ56_OWEFU</name>
<sequence length="266" mass="28447">MNGGGVADFRYKCKKMWRKAEFIIFGVAVMLTLLHLTLSLTATTTNCCSDIESLKSEILGQCESICVGKKGPRGPRGPRGFKGRTGPIGPPGPPGVPGPAGPTGNTGPTGRPGPVGPTGPTGSACSTQCPSRFSRNQNSCYLFVYTPGGAATWFEAKTLCLSFGAHLVAIETEAEQIYIVGKIHSDGKGGLSFWTGGHDMAGRWLWAGGPCFDTEEIDVYSNWNPNQPDNGSGTEDCLEIHAGISFRWNDDQCFHKKQFICEINLP</sequence>
<dbReference type="InterPro" id="IPR008160">
    <property type="entry name" value="Collagen"/>
</dbReference>
<dbReference type="InterPro" id="IPR016187">
    <property type="entry name" value="CTDL_fold"/>
</dbReference>
<dbReference type="GO" id="GO:0005581">
    <property type="term" value="C:collagen trimer"/>
    <property type="evidence" value="ECO:0007669"/>
    <property type="project" value="UniProtKB-KW"/>
</dbReference>
<keyword evidence="5" id="KW-1133">Transmembrane helix</keyword>
<organism evidence="7 8">
    <name type="scientific">Owenia fusiformis</name>
    <name type="common">Polychaete worm</name>
    <dbReference type="NCBI Taxonomy" id="6347"/>
    <lineage>
        <taxon>Eukaryota</taxon>
        <taxon>Metazoa</taxon>
        <taxon>Spiralia</taxon>
        <taxon>Lophotrochozoa</taxon>
        <taxon>Annelida</taxon>
        <taxon>Polychaeta</taxon>
        <taxon>Sedentaria</taxon>
        <taxon>Canalipalpata</taxon>
        <taxon>Sabellida</taxon>
        <taxon>Oweniida</taxon>
        <taxon>Oweniidae</taxon>
        <taxon>Owenia</taxon>
    </lineage>
</organism>
<dbReference type="InterPro" id="IPR001304">
    <property type="entry name" value="C-type_lectin-like"/>
</dbReference>
<dbReference type="CDD" id="cd00037">
    <property type="entry name" value="CLECT"/>
    <property type="match status" value="1"/>
</dbReference>
<dbReference type="OrthoDB" id="6094625at2759"/>
<evidence type="ECO:0000313" key="8">
    <source>
        <dbReference type="Proteomes" id="UP000749559"/>
    </source>
</evidence>